<proteinExistence type="predicted"/>
<name>A0ACB8US40_9EURO</name>
<evidence type="ECO:0000313" key="1">
    <source>
        <dbReference type="EMBL" id="KAI2382803.1"/>
    </source>
</evidence>
<sequence>MDPAGLAVALTVVAAQLTVKMRAFKMRMNDRPTIIDGLLDYCRMVKDDSEMIAVQAERIQGVTDPAFHGRGSPLHVLCARLNGLARLLEDFNEELGEITKTSATTLLGRAILQIGTDDALPRIKSVQERIEQYFHSILRSMQCIQMALQEPHGQHRRPSSASTVLSGVPTPPPSPIYTDYQISSRTRKFSGTSSISQTSDIEKATRNLDIQLVERLLNEDVTGSLVETTDTHGRTLVDIAISQGKSTHPSQVPLVKLLKERGVKFTLKDDRNRRMYHEIVNAIRLQSRRKG</sequence>
<reference evidence="1" key="1">
    <citation type="journal article" date="2022" name="bioRxiv">
        <title>Population genetic analysis of Ophidiomyces ophidiicola, the causative agent of snake fungal disease, indicates recent introductions to the USA.</title>
        <authorList>
            <person name="Ladner J.T."/>
            <person name="Palmer J.M."/>
            <person name="Ettinger C.L."/>
            <person name="Stajich J.E."/>
            <person name="Farrell T.M."/>
            <person name="Glorioso B.M."/>
            <person name="Lawson B."/>
            <person name="Price S.J."/>
            <person name="Stengle A.G."/>
            <person name="Grear D.A."/>
            <person name="Lorch J.M."/>
        </authorList>
    </citation>
    <scope>NUCLEOTIDE SEQUENCE</scope>
    <source>
        <strain evidence="1">NWHC 24266-5</strain>
    </source>
</reference>
<dbReference type="EMBL" id="JALBCA010000108">
    <property type="protein sequence ID" value="KAI2382803.1"/>
    <property type="molecule type" value="Genomic_DNA"/>
</dbReference>
<comment type="caution">
    <text evidence="1">The sequence shown here is derived from an EMBL/GenBank/DDBJ whole genome shotgun (WGS) entry which is preliminary data.</text>
</comment>
<protein>
    <submittedName>
        <fullName evidence="1">Uncharacterized protein</fullName>
    </submittedName>
</protein>
<accession>A0ACB8US40</accession>
<organism evidence="1">
    <name type="scientific">Ophidiomyces ophidiicola</name>
    <dbReference type="NCBI Taxonomy" id="1387563"/>
    <lineage>
        <taxon>Eukaryota</taxon>
        <taxon>Fungi</taxon>
        <taxon>Dikarya</taxon>
        <taxon>Ascomycota</taxon>
        <taxon>Pezizomycotina</taxon>
        <taxon>Eurotiomycetes</taxon>
        <taxon>Eurotiomycetidae</taxon>
        <taxon>Onygenales</taxon>
        <taxon>Onygenaceae</taxon>
        <taxon>Ophidiomyces</taxon>
    </lineage>
</organism>
<gene>
    <name evidence="1" type="ORF">LOY88_005699</name>
</gene>